<sequence>MDQKKRYKEFGEDGLKERRGADKWLSKGRSSSKELTLEEENLRLKVEVEYLKKLLQVERL</sequence>
<name>A0A1I1MXU7_9CLOT</name>
<dbReference type="RefSeq" id="WP_242943303.1">
    <property type="nucleotide sequence ID" value="NZ_FOMG01000012.1"/>
</dbReference>
<organism evidence="1 2">
    <name type="scientific">Clostridium uliginosum</name>
    <dbReference type="NCBI Taxonomy" id="119641"/>
    <lineage>
        <taxon>Bacteria</taxon>
        <taxon>Bacillati</taxon>
        <taxon>Bacillota</taxon>
        <taxon>Clostridia</taxon>
        <taxon>Eubacteriales</taxon>
        <taxon>Clostridiaceae</taxon>
        <taxon>Clostridium</taxon>
    </lineage>
</organism>
<dbReference type="STRING" id="119641.SAMN05421842_11219"/>
<proteinExistence type="predicted"/>
<dbReference type="AlphaFoldDB" id="A0A1I1MXU7"/>
<accession>A0A1I1MXU7</accession>
<protein>
    <submittedName>
        <fullName evidence="1">Uncharacterized protein</fullName>
    </submittedName>
</protein>
<evidence type="ECO:0000313" key="2">
    <source>
        <dbReference type="Proteomes" id="UP000199263"/>
    </source>
</evidence>
<evidence type="ECO:0000313" key="1">
    <source>
        <dbReference type="EMBL" id="SFC88068.1"/>
    </source>
</evidence>
<dbReference type="Proteomes" id="UP000199263">
    <property type="component" value="Unassembled WGS sequence"/>
</dbReference>
<keyword evidence="2" id="KW-1185">Reference proteome</keyword>
<reference evidence="1 2" key="1">
    <citation type="submission" date="2016-10" db="EMBL/GenBank/DDBJ databases">
        <authorList>
            <person name="de Groot N.N."/>
        </authorList>
    </citation>
    <scope>NUCLEOTIDE SEQUENCE [LARGE SCALE GENOMIC DNA]</scope>
    <source>
        <strain evidence="1 2">DSM 12992</strain>
    </source>
</reference>
<dbReference type="EMBL" id="FOMG01000012">
    <property type="protein sequence ID" value="SFC88068.1"/>
    <property type="molecule type" value="Genomic_DNA"/>
</dbReference>
<gene>
    <name evidence="1" type="ORF">SAMN05421842_11219</name>
</gene>